<reference evidence="1" key="1">
    <citation type="submission" date="2020-08" db="EMBL/GenBank/DDBJ databases">
        <title>Genome public.</title>
        <authorList>
            <person name="Liu C."/>
            <person name="Sun Q."/>
        </authorList>
    </citation>
    <scope>NUCLEOTIDE SEQUENCE</scope>
    <source>
        <strain evidence="1">H8</strain>
    </source>
</reference>
<accession>A0A926DQ25</accession>
<protein>
    <submittedName>
        <fullName evidence="1">Uncharacterized protein</fullName>
    </submittedName>
</protein>
<proteinExistence type="predicted"/>
<dbReference type="Proteomes" id="UP000611762">
    <property type="component" value="Unassembled WGS sequence"/>
</dbReference>
<dbReference type="RefSeq" id="WP_249313893.1">
    <property type="nucleotide sequence ID" value="NZ_JACRSU010000013.1"/>
</dbReference>
<evidence type="ECO:0000313" key="2">
    <source>
        <dbReference type="Proteomes" id="UP000611762"/>
    </source>
</evidence>
<sequence>MTTRMILYADEGKVLTNGEIYGKEIYLAEGLTAESFREITDAEYEAVTKANEHSGEIG</sequence>
<keyword evidence="2" id="KW-1185">Reference proteome</keyword>
<dbReference type="EMBL" id="JACRSU010000013">
    <property type="protein sequence ID" value="MBC8541916.1"/>
    <property type="molecule type" value="Genomic_DNA"/>
</dbReference>
<name>A0A926DQ25_9FIRM</name>
<dbReference type="AlphaFoldDB" id="A0A926DQ25"/>
<organism evidence="1 2">
    <name type="scientific">Congzhengia minquanensis</name>
    <dbReference type="NCBI Taxonomy" id="2763657"/>
    <lineage>
        <taxon>Bacteria</taxon>
        <taxon>Bacillati</taxon>
        <taxon>Bacillota</taxon>
        <taxon>Clostridia</taxon>
        <taxon>Eubacteriales</taxon>
        <taxon>Oscillospiraceae</taxon>
        <taxon>Congzhengia</taxon>
    </lineage>
</organism>
<comment type="caution">
    <text evidence="1">The sequence shown here is derived from an EMBL/GenBank/DDBJ whole genome shotgun (WGS) entry which is preliminary data.</text>
</comment>
<evidence type="ECO:0000313" key="1">
    <source>
        <dbReference type="EMBL" id="MBC8541916.1"/>
    </source>
</evidence>
<gene>
    <name evidence="1" type="ORF">H8698_13165</name>
</gene>